<feature type="compositionally biased region" description="Polar residues" evidence="1">
    <location>
        <begin position="17"/>
        <end position="32"/>
    </location>
</feature>
<evidence type="ECO:0000313" key="2">
    <source>
        <dbReference type="EMBL" id="EJN83864.1"/>
    </source>
</evidence>
<proteinExistence type="predicted"/>
<evidence type="ECO:0000256" key="1">
    <source>
        <dbReference type="SAM" id="MobiDB-lite"/>
    </source>
</evidence>
<evidence type="ECO:0000313" key="3">
    <source>
        <dbReference type="Proteomes" id="UP000007814"/>
    </source>
</evidence>
<sequence>MKESPWVVGAHGADINSAPTSNPDEQSQNSNDPRCEHRRPAR</sequence>
<dbReference type="AlphaFoldDB" id="J3JIS8"/>
<feature type="region of interest" description="Disordered" evidence="1">
    <location>
        <begin position="1"/>
        <end position="42"/>
    </location>
</feature>
<protein>
    <submittedName>
        <fullName evidence="2">Uncharacterized protein</fullName>
    </submittedName>
</protein>
<dbReference type="EMBL" id="ALJK01000194">
    <property type="protein sequence ID" value="EJN83864.1"/>
    <property type="molecule type" value="Genomic_DNA"/>
</dbReference>
<gene>
    <name evidence="2" type="ORF">HMPREF1129_1299</name>
</gene>
<accession>J3JIS8</accession>
<reference evidence="2 3" key="1">
    <citation type="submission" date="2012-07" db="EMBL/GenBank/DDBJ databases">
        <authorList>
            <person name="Durkin A.S."/>
            <person name="McCorrison J."/>
            <person name="Torralba M."/>
            <person name="Gillis M."/>
            <person name="Methe B."/>
            <person name="Sutton G."/>
            <person name="Nelson K.E."/>
        </authorList>
    </citation>
    <scope>NUCLEOTIDE SEQUENCE [LARGE SCALE GENOMIC DNA]</scope>
    <source>
        <strain evidence="3">ATCC 12104 / DSM 43013 / CCUG 2238 / JCM 8349 / NCTC 10301 / Howell 279</strain>
    </source>
</reference>
<organism evidence="2 3">
    <name type="scientific">Actinomyces naeslundii (strain ATCC 12104 / DSM 43013 / CCUG 2238 / JCM 8349 / NCTC 10301 / Howell 279)</name>
    <dbReference type="NCBI Taxonomy" id="1115803"/>
    <lineage>
        <taxon>Bacteria</taxon>
        <taxon>Bacillati</taxon>
        <taxon>Actinomycetota</taxon>
        <taxon>Actinomycetes</taxon>
        <taxon>Actinomycetales</taxon>
        <taxon>Actinomycetaceae</taxon>
        <taxon>Actinomyces</taxon>
    </lineage>
</organism>
<dbReference type="Proteomes" id="UP000007814">
    <property type="component" value="Unassembled WGS sequence"/>
</dbReference>
<comment type="caution">
    <text evidence="2">The sequence shown here is derived from an EMBL/GenBank/DDBJ whole genome shotgun (WGS) entry which is preliminary data.</text>
</comment>
<name>J3JIS8_ACTNH</name>